<dbReference type="PaxDb" id="39947-A0A0P0XQL3"/>
<dbReference type="EMBL" id="AP014965">
    <property type="protein sequence ID" value="BAT09080.1"/>
    <property type="molecule type" value="Genomic_DNA"/>
</dbReference>
<proteinExistence type="predicted"/>
<dbReference type="AlphaFoldDB" id="A0A0P0XQL3"/>
<reference evidence="1 2" key="2">
    <citation type="journal article" date="2013" name="Plant Cell Physiol.">
        <title>Rice Annotation Project Database (RAP-DB): an integrative and interactive database for rice genomics.</title>
        <authorList>
            <person name="Sakai H."/>
            <person name="Lee S.S."/>
            <person name="Tanaka T."/>
            <person name="Numa H."/>
            <person name="Kim J."/>
            <person name="Kawahara Y."/>
            <person name="Wakimoto H."/>
            <person name="Yang C.C."/>
            <person name="Iwamoto M."/>
            <person name="Abe T."/>
            <person name="Yamada Y."/>
            <person name="Muto A."/>
            <person name="Inokuchi H."/>
            <person name="Ikemura T."/>
            <person name="Matsumoto T."/>
            <person name="Sasaki T."/>
            <person name="Itoh T."/>
        </authorList>
    </citation>
    <scope>NUCLEOTIDE SEQUENCE [LARGE SCALE GENOMIC DNA]</scope>
    <source>
        <strain evidence="2">cv. Nipponbare</strain>
    </source>
</reference>
<name>A0A0P0XQL3_ORYSJ</name>
<evidence type="ECO:0000313" key="2">
    <source>
        <dbReference type="Proteomes" id="UP000059680"/>
    </source>
</evidence>
<gene>
    <name evidence="1" type="ordered locus">Os09g0529325</name>
    <name evidence="1" type="ORF">OSNPB_090529325</name>
</gene>
<reference evidence="2" key="1">
    <citation type="journal article" date="2005" name="Nature">
        <title>The map-based sequence of the rice genome.</title>
        <authorList>
            <consortium name="International rice genome sequencing project (IRGSP)"/>
            <person name="Matsumoto T."/>
            <person name="Wu J."/>
            <person name="Kanamori H."/>
            <person name="Katayose Y."/>
            <person name="Fujisawa M."/>
            <person name="Namiki N."/>
            <person name="Mizuno H."/>
            <person name="Yamamoto K."/>
            <person name="Antonio B.A."/>
            <person name="Baba T."/>
            <person name="Sakata K."/>
            <person name="Nagamura Y."/>
            <person name="Aoki H."/>
            <person name="Arikawa K."/>
            <person name="Arita K."/>
            <person name="Bito T."/>
            <person name="Chiden Y."/>
            <person name="Fujitsuka N."/>
            <person name="Fukunaka R."/>
            <person name="Hamada M."/>
            <person name="Harada C."/>
            <person name="Hayashi A."/>
            <person name="Hijishita S."/>
            <person name="Honda M."/>
            <person name="Hosokawa S."/>
            <person name="Ichikawa Y."/>
            <person name="Idonuma A."/>
            <person name="Iijima M."/>
            <person name="Ikeda M."/>
            <person name="Ikeno M."/>
            <person name="Ito K."/>
            <person name="Ito S."/>
            <person name="Ito T."/>
            <person name="Ito Y."/>
            <person name="Ito Y."/>
            <person name="Iwabuchi A."/>
            <person name="Kamiya K."/>
            <person name="Karasawa W."/>
            <person name="Kurita K."/>
            <person name="Katagiri S."/>
            <person name="Kikuta A."/>
            <person name="Kobayashi H."/>
            <person name="Kobayashi N."/>
            <person name="Machita K."/>
            <person name="Maehara T."/>
            <person name="Masukawa M."/>
            <person name="Mizubayashi T."/>
            <person name="Mukai Y."/>
            <person name="Nagasaki H."/>
            <person name="Nagata Y."/>
            <person name="Naito S."/>
            <person name="Nakashima M."/>
            <person name="Nakama Y."/>
            <person name="Nakamichi Y."/>
            <person name="Nakamura M."/>
            <person name="Meguro A."/>
            <person name="Negishi M."/>
            <person name="Ohta I."/>
            <person name="Ohta T."/>
            <person name="Okamoto M."/>
            <person name="Ono N."/>
            <person name="Saji S."/>
            <person name="Sakaguchi M."/>
            <person name="Sakai K."/>
            <person name="Shibata M."/>
            <person name="Shimokawa T."/>
            <person name="Song J."/>
            <person name="Takazaki Y."/>
            <person name="Terasawa K."/>
            <person name="Tsugane M."/>
            <person name="Tsuji K."/>
            <person name="Ueda S."/>
            <person name="Waki K."/>
            <person name="Yamagata H."/>
            <person name="Yamamoto M."/>
            <person name="Yamamoto S."/>
            <person name="Yamane H."/>
            <person name="Yoshiki S."/>
            <person name="Yoshihara R."/>
            <person name="Yukawa K."/>
            <person name="Zhong H."/>
            <person name="Yano M."/>
            <person name="Yuan Q."/>
            <person name="Ouyang S."/>
            <person name="Liu J."/>
            <person name="Jones K.M."/>
            <person name="Gansberger K."/>
            <person name="Moffat K."/>
            <person name="Hill J."/>
            <person name="Bera J."/>
            <person name="Fadrosh D."/>
            <person name="Jin S."/>
            <person name="Johri S."/>
            <person name="Kim M."/>
            <person name="Overton L."/>
            <person name="Reardon M."/>
            <person name="Tsitrin T."/>
            <person name="Vuong H."/>
            <person name="Weaver B."/>
            <person name="Ciecko A."/>
            <person name="Tallon L."/>
            <person name="Jackson J."/>
            <person name="Pai G."/>
            <person name="Aken S.V."/>
            <person name="Utterback T."/>
            <person name="Reidmuller S."/>
            <person name="Feldblyum T."/>
            <person name="Hsiao J."/>
            <person name="Zismann V."/>
            <person name="Iobst S."/>
            <person name="de Vazeille A.R."/>
            <person name="Buell C.R."/>
            <person name="Ying K."/>
            <person name="Li Y."/>
            <person name="Lu T."/>
            <person name="Huang Y."/>
            <person name="Zhao Q."/>
            <person name="Feng Q."/>
            <person name="Zhang L."/>
            <person name="Zhu J."/>
            <person name="Weng Q."/>
            <person name="Mu J."/>
            <person name="Lu Y."/>
            <person name="Fan D."/>
            <person name="Liu Y."/>
            <person name="Guan J."/>
            <person name="Zhang Y."/>
            <person name="Yu S."/>
            <person name="Liu X."/>
            <person name="Zhang Y."/>
            <person name="Hong G."/>
            <person name="Han B."/>
            <person name="Choisne N."/>
            <person name="Demange N."/>
            <person name="Orjeda G."/>
            <person name="Samain S."/>
            <person name="Cattolico L."/>
            <person name="Pelletier E."/>
            <person name="Couloux A."/>
            <person name="Segurens B."/>
            <person name="Wincker P."/>
            <person name="D'Hont A."/>
            <person name="Scarpelli C."/>
            <person name="Weissenbach J."/>
            <person name="Salanoubat M."/>
            <person name="Quetier F."/>
            <person name="Yu Y."/>
            <person name="Kim H.R."/>
            <person name="Rambo T."/>
            <person name="Currie J."/>
            <person name="Collura K."/>
            <person name="Luo M."/>
            <person name="Yang T."/>
            <person name="Ammiraju J.S.S."/>
            <person name="Engler F."/>
            <person name="Soderlund C."/>
            <person name="Wing R.A."/>
            <person name="Palmer L.E."/>
            <person name="de la Bastide M."/>
            <person name="Spiegel L."/>
            <person name="Nascimento L."/>
            <person name="Zutavern T."/>
            <person name="O'Shaughnessy A."/>
            <person name="Dike S."/>
            <person name="Dedhia N."/>
            <person name="Preston R."/>
            <person name="Balija V."/>
            <person name="McCombie W.R."/>
            <person name="Chow T."/>
            <person name="Chen H."/>
            <person name="Chung M."/>
            <person name="Chen C."/>
            <person name="Shaw J."/>
            <person name="Wu H."/>
            <person name="Hsiao K."/>
            <person name="Chao Y."/>
            <person name="Chu M."/>
            <person name="Cheng C."/>
            <person name="Hour A."/>
            <person name="Lee P."/>
            <person name="Lin S."/>
            <person name="Lin Y."/>
            <person name="Liou J."/>
            <person name="Liu S."/>
            <person name="Hsing Y."/>
            <person name="Raghuvanshi S."/>
            <person name="Mohanty A."/>
            <person name="Bharti A.K."/>
            <person name="Gaur A."/>
            <person name="Gupta V."/>
            <person name="Kumar D."/>
            <person name="Ravi V."/>
            <person name="Vij S."/>
            <person name="Kapur A."/>
            <person name="Khurana P."/>
            <person name="Khurana P."/>
            <person name="Khurana J.P."/>
            <person name="Tyagi A.K."/>
            <person name="Gaikwad K."/>
            <person name="Singh A."/>
            <person name="Dalal V."/>
            <person name="Srivastava S."/>
            <person name="Dixit A."/>
            <person name="Pal A.K."/>
            <person name="Ghazi I.A."/>
            <person name="Yadav M."/>
            <person name="Pandit A."/>
            <person name="Bhargava A."/>
            <person name="Sureshbabu K."/>
            <person name="Batra K."/>
            <person name="Sharma T.R."/>
            <person name="Mohapatra T."/>
            <person name="Singh N.K."/>
            <person name="Messing J."/>
            <person name="Nelson A.B."/>
            <person name="Fuks G."/>
            <person name="Kavchok S."/>
            <person name="Keizer G."/>
            <person name="Linton E."/>
            <person name="Llaca V."/>
            <person name="Song R."/>
            <person name="Tanyolac B."/>
            <person name="Young S."/>
            <person name="Ho-Il K."/>
            <person name="Hahn J.H."/>
            <person name="Sangsakoo G."/>
            <person name="Vanavichit A."/>
            <person name="de Mattos Luiz.A.T."/>
            <person name="Zimmer P.D."/>
            <person name="Malone G."/>
            <person name="Dellagostin O."/>
            <person name="de Oliveira A.C."/>
            <person name="Bevan M."/>
            <person name="Bancroft I."/>
            <person name="Minx P."/>
            <person name="Cordum H."/>
            <person name="Wilson R."/>
            <person name="Cheng Z."/>
            <person name="Jin W."/>
            <person name="Jiang J."/>
            <person name="Leong S.A."/>
            <person name="Iwama H."/>
            <person name="Gojobori T."/>
            <person name="Itoh T."/>
            <person name="Niimura Y."/>
            <person name="Fujii Y."/>
            <person name="Habara T."/>
            <person name="Sakai H."/>
            <person name="Sato Y."/>
            <person name="Wilson G."/>
            <person name="Kumar K."/>
            <person name="McCouch S."/>
            <person name="Juretic N."/>
            <person name="Hoen D."/>
            <person name="Wright S."/>
            <person name="Bruskiewich R."/>
            <person name="Bureau T."/>
            <person name="Miyao A."/>
            <person name="Hirochika H."/>
            <person name="Nishikawa T."/>
            <person name="Kadowaki K."/>
            <person name="Sugiura M."/>
            <person name="Burr B."/>
            <person name="Sasaki T."/>
        </authorList>
    </citation>
    <scope>NUCLEOTIDE SEQUENCE [LARGE SCALE GENOMIC DNA]</scope>
    <source>
        <strain evidence="2">cv. Nipponbare</strain>
    </source>
</reference>
<dbReference type="InParanoid" id="A0A0P0XQL3"/>
<evidence type="ECO:0000313" key="1">
    <source>
        <dbReference type="EMBL" id="BAT09080.1"/>
    </source>
</evidence>
<organism evidence="1 2">
    <name type="scientific">Oryza sativa subsp. japonica</name>
    <name type="common">Rice</name>
    <dbReference type="NCBI Taxonomy" id="39947"/>
    <lineage>
        <taxon>Eukaryota</taxon>
        <taxon>Viridiplantae</taxon>
        <taxon>Streptophyta</taxon>
        <taxon>Embryophyta</taxon>
        <taxon>Tracheophyta</taxon>
        <taxon>Spermatophyta</taxon>
        <taxon>Magnoliopsida</taxon>
        <taxon>Liliopsida</taxon>
        <taxon>Poales</taxon>
        <taxon>Poaceae</taxon>
        <taxon>BOP clade</taxon>
        <taxon>Oryzoideae</taxon>
        <taxon>Oryzeae</taxon>
        <taxon>Oryzinae</taxon>
        <taxon>Oryza</taxon>
        <taxon>Oryza sativa</taxon>
    </lineage>
</organism>
<dbReference type="Gramene" id="Os09t0529325-00">
    <property type="protein sequence ID" value="Os09t0529325-00"/>
    <property type="gene ID" value="Os09g0529325"/>
</dbReference>
<sequence length="166" mass="17747">MLGTSSTSMPCIRISSFTKHMKLSSFIDDECILAGSRADAGSLGAVTGVSCLASAFSSSHFSCSTFSSHMMMGSSCSIQDSGQSEFTLWPSVPIASIPLISTSRSSRASVSCSVTLARREYPGILTLVLIDGAILDIRMLLPIQPIEHLVSHLSRTNMKPEEKARQ</sequence>
<keyword evidence="2" id="KW-1185">Reference proteome</keyword>
<accession>A0A0P0XQL3</accession>
<reference evidence="1 2" key="3">
    <citation type="journal article" date="2013" name="Rice">
        <title>Improvement of the Oryza sativa Nipponbare reference genome using next generation sequence and optical map data.</title>
        <authorList>
            <person name="Kawahara Y."/>
            <person name="de la Bastide M."/>
            <person name="Hamilton J.P."/>
            <person name="Kanamori H."/>
            <person name="McCombie W.R."/>
            <person name="Ouyang S."/>
            <person name="Schwartz D.C."/>
            <person name="Tanaka T."/>
            <person name="Wu J."/>
            <person name="Zhou S."/>
            <person name="Childs K.L."/>
            <person name="Davidson R.M."/>
            <person name="Lin H."/>
            <person name="Quesada-Ocampo L."/>
            <person name="Vaillancourt B."/>
            <person name="Sakai H."/>
            <person name="Lee S.S."/>
            <person name="Kim J."/>
            <person name="Numa H."/>
            <person name="Itoh T."/>
            <person name="Buell C.R."/>
            <person name="Matsumoto T."/>
        </authorList>
    </citation>
    <scope>NUCLEOTIDE SEQUENCE [LARGE SCALE GENOMIC DNA]</scope>
    <source>
        <strain evidence="2">cv. Nipponbare</strain>
    </source>
</reference>
<protein>
    <submittedName>
        <fullName evidence="1">Os09g0529325 protein</fullName>
    </submittedName>
</protein>
<dbReference type="Proteomes" id="UP000059680">
    <property type="component" value="Chromosome 9"/>
</dbReference>